<dbReference type="InterPro" id="IPR006566">
    <property type="entry name" value="FBD"/>
</dbReference>
<dbReference type="SMART" id="SM00256">
    <property type="entry name" value="FBOX"/>
    <property type="match status" value="1"/>
</dbReference>
<dbReference type="InterPro" id="IPR001810">
    <property type="entry name" value="F-box_dom"/>
</dbReference>
<dbReference type="Pfam" id="PF00646">
    <property type="entry name" value="F-box"/>
    <property type="match status" value="1"/>
</dbReference>
<evidence type="ECO:0000313" key="2">
    <source>
        <dbReference type="EMBL" id="KAL1217410.1"/>
    </source>
</evidence>
<gene>
    <name evidence="2" type="ORF">V5N11_004588</name>
</gene>
<name>A0ABD1BJQ0_CARAN</name>
<evidence type="ECO:0000259" key="1">
    <source>
        <dbReference type="PROSITE" id="PS50181"/>
    </source>
</evidence>
<comment type="caution">
    <text evidence="2">The sequence shown here is derived from an EMBL/GenBank/DDBJ whole genome shotgun (WGS) entry which is preliminary data.</text>
</comment>
<organism evidence="2 3">
    <name type="scientific">Cardamine amara subsp. amara</name>
    <dbReference type="NCBI Taxonomy" id="228776"/>
    <lineage>
        <taxon>Eukaryota</taxon>
        <taxon>Viridiplantae</taxon>
        <taxon>Streptophyta</taxon>
        <taxon>Embryophyta</taxon>
        <taxon>Tracheophyta</taxon>
        <taxon>Spermatophyta</taxon>
        <taxon>Magnoliopsida</taxon>
        <taxon>eudicotyledons</taxon>
        <taxon>Gunneridae</taxon>
        <taxon>Pentapetalae</taxon>
        <taxon>rosids</taxon>
        <taxon>malvids</taxon>
        <taxon>Brassicales</taxon>
        <taxon>Brassicaceae</taxon>
        <taxon>Cardamineae</taxon>
        <taxon>Cardamine</taxon>
    </lineage>
</organism>
<reference evidence="2 3" key="1">
    <citation type="submission" date="2024-04" db="EMBL/GenBank/DDBJ databases">
        <title>Genome assembly C_amara_ONT_v2.</title>
        <authorList>
            <person name="Yant L."/>
            <person name="Moore C."/>
            <person name="Slenker M."/>
        </authorList>
    </citation>
    <scope>NUCLEOTIDE SEQUENCE [LARGE SCALE GENOMIC DNA]</scope>
    <source>
        <tissue evidence="2">Leaf</tissue>
    </source>
</reference>
<protein>
    <submittedName>
        <fullName evidence="2">F-box/FBD/LRR-repeat protein</fullName>
    </submittedName>
</protein>
<evidence type="ECO:0000313" key="3">
    <source>
        <dbReference type="Proteomes" id="UP001558713"/>
    </source>
</evidence>
<proteinExistence type="predicted"/>
<feature type="domain" description="F-box" evidence="1">
    <location>
        <begin position="14"/>
        <end position="62"/>
    </location>
</feature>
<dbReference type="PROSITE" id="PS50181">
    <property type="entry name" value="FBOX"/>
    <property type="match status" value="1"/>
</dbReference>
<dbReference type="SUPFAM" id="SSF81383">
    <property type="entry name" value="F-box domain"/>
    <property type="match status" value="1"/>
</dbReference>
<dbReference type="EMBL" id="JBANAX010000243">
    <property type="protein sequence ID" value="KAL1217410.1"/>
    <property type="molecule type" value="Genomic_DNA"/>
</dbReference>
<sequence length="407" mass="45900">MKAARLGMEELSYTDRISHLPDDLLFRILSLIPVSDAMSTSLLSKRWKSLWKMMPTLEYDENTCPNIGSLGFDQFCGRSLQLHQAPLLKTLNLKLRKQSNSIDSLIFPSIHSTLLETTITSTCYPRYDSNISFPDNLRVFQTLAVLKLHGNILLDLADDSPISSSKDFAVSVVFFSTISVPSLLRLSLTKEHAYCSNDAAGIEIKAPSLKYLKIFDRVGSFDFIEDMPNLVEANVRVDLSKNEKLLKVLTSVEHLSLDLYPLMVFDLAYRLISNRLVHLELYIYDNFRSNLLLHLLKDLPNLRALKLNHPHPNYSIKDQPSSVSEPSSVPKCLSSHLETFQWIGYAGTLEEIKAAVYVLKNAPCLKNATISLYSTSMESDLIMMKELESFSKASTSCKLVIQLHNSS</sequence>
<dbReference type="AlphaFoldDB" id="A0ABD1BJQ0"/>
<dbReference type="PANTHER" id="PTHR31900">
    <property type="entry name" value="F-BOX/RNI SUPERFAMILY PROTEIN-RELATED"/>
    <property type="match status" value="1"/>
</dbReference>
<dbReference type="InterPro" id="IPR036047">
    <property type="entry name" value="F-box-like_dom_sf"/>
</dbReference>
<accession>A0ABD1BJQ0</accession>
<dbReference type="PANTHER" id="PTHR31900:SF34">
    <property type="entry name" value="EMB|CAB62440.1-RELATED"/>
    <property type="match status" value="1"/>
</dbReference>
<dbReference type="InterPro" id="IPR050232">
    <property type="entry name" value="FBL13/AtMIF1-like"/>
</dbReference>
<dbReference type="InterPro" id="IPR053781">
    <property type="entry name" value="F-box_AtFBL13-like"/>
</dbReference>
<dbReference type="CDD" id="cd22160">
    <property type="entry name" value="F-box_AtFBL13-like"/>
    <property type="match status" value="1"/>
</dbReference>
<dbReference type="Gene3D" id="1.20.1280.50">
    <property type="match status" value="1"/>
</dbReference>
<dbReference type="Proteomes" id="UP001558713">
    <property type="component" value="Unassembled WGS sequence"/>
</dbReference>
<dbReference type="Pfam" id="PF08387">
    <property type="entry name" value="FBD"/>
    <property type="match status" value="1"/>
</dbReference>
<keyword evidence="3" id="KW-1185">Reference proteome</keyword>
<dbReference type="SUPFAM" id="SSF52047">
    <property type="entry name" value="RNI-like"/>
    <property type="match status" value="1"/>
</dbReference>
<dbReference type="SMART" id="SM00579">
    <property type="entry name" value="FBD"/>
    <property type="match status" value="1"/>
</dbReference>